<organism evidence="5 6">
    <name type="scientific">Acidaminococcus fermentans</name>
    <dbReference type="NCBI Taxonomy" id="905"/>
    <lineage>
        <taxon>Bacteria</taxon>
        <taxon>Bacillati</taxon>
        <taxon>Bacillota</taxon>
        <taxon>Negativicutes</taxon>
        <taxon>Acidaminococcales</taxon>
        <taxon>Acidaminococcaceae</taxon>
        <taxon>Acidaminococcus</taxon>
    </lineage>
</organism>
<dbReference type="AlphaFoldDB" id="A0A6N7VZF1"/>
<dbReference type="Gene3D" id="1.10.10.630">
    <property type="entry name" value="DnaD domain-like"/>
    <property type="match status" value="1"/>
</dbReference>
<dbReference type="InterPro" id="IPR006343">
    <property type="entry name" value="DnaB/C_C"/>
</dbReference>
<evidence type="ECO:0000259" key="4">
    <source>
        <dbReference type="Pfam" id="PF07261"/>
    </source>
</evidence>
<proteinExistence type="inferred from homology"/>
<gene>
    <name evidence="5" type="ORF">FX155_01300</name>
</gene>
<dbReference type="RefSeq" id="WP_154487477.1">
    <property type="nucleotide sequence ID" value="NZ_VULN01000002.1"/>
</dbReference>
<dbReference type="Pfam" id="PF06970">
    <property type="entry name" value="RepA_N"/>
    <property type="match status" value="1"/>
</dbReference>
<accession>A0A6N7VZF1</accession>
<protein>
    <submittedName>
        <fullName evidence="5">DnaD domain protein</fullName>
    </submittedName>
</protein>
<feature type="compositionally biased region" description="Polar residues" evidence="2">
    <location>
        <begin position="231"/>
        <end position="241"/>
    </location>
</feature>
<dbReference type="EMBL" id="VULN01000002">
    <property type="protein sequence ID" value="MSS81258.1"/>
    <property type="molecule type" value="Genomic_DNA"/>
</dbReference>
<feature type="domain" description="Replication initiator A N-terminal" evidence="3">
    <location>
        <begin position="13"/>
        <end position="87"/>
    </location>
</feature>
<dbReference type="PANTHER" id="PTHR37293:SF5">
    <property type="entry name" value="DNA REPLICATION PROTEIN"/>
    <property type="match status" value="1"/>
</dbReference>
<evidence type="ECO:0000259" key="3">
    <source>
        <dbReference type="Pfam" id="PF06970"/>
    </source>
</evidence>
<comment type="caution">
    <text evidence="5">The sequence shown here is derived from an EMBL/GenBank/DDBJ whole genome shotgun (WGS) entry which is preliminary data.</text>
</comment>
<dbReference type="Proteomes" id="UP000441455">
    <property type="component" value="Unassembled WGS sequence"/>
</dbReference>
<evidence type="ECO:0000313" key="6">
    <source>
        <dbReference type="Proteomes" id="UP000441455"/>
    </source>
</evidence>
<feature type="region of interest" description="Disordered" evidence="2">
    <location>
        <begin position="224"/>
        <end position="286"/>
    </location>
</feature>
<dbReference type="PANTHER" id="PTHR37293">
    <property type="entry name" value="PHAGE REPLICATION PROTEIN-RELATED"/>
    <property type="match status" value="1"/>
</dbReference>
<dbReference type="InterPro" id="IPR034829">
    <property type="entry name" value="DnaD-like_sf"/>
</dbReference>
<feature type="compositionally biased region" description="Basic and acidic residues" evidence="2">
    <location>
        <begin position="249"/>
        <end position="262"/>
    </location>
</feature>
<sequence>MERLKKNEIYMERFIQVPLEFFKDPKYADLSSNAKLMFGLIKDRVWLSEKNGWINKEGDIFLYFTQKKMETLLGIAHCTCSKTMKELEDHELIERVRQGLGLPDIIYVGKIVPSRMTSRSTKNKLQEYGIHIPDVQKTNTRYTEVIQKEEEDKEKSYPQELSSFSSSLDFFMKNFHKPGPFEEKKINAVVEKYGEEIVTKAMEEAALKGVLTMKYVEAILKNWEKNGGDKNPNSPKTSNQHPEWWTPEKQARDVEEIKKQMKELGIPEYPDEKSGIKEKNDGGVKK</sequence>
<evidence type="ECO:0000256" key="2">
    <source>
        <dbReference type="SAM" id="MobiDB-lite"/>
    </source>
</evidence>
<dbReference type="SUPFAM" id="SSF158499">
    <property type="entry name" value="DnaD domain-like"/>
    <property type="match status" value="1"/>
</dbReference>
<feature type="compositionally biased region" description="Basic and acidic residues" evidence="2">
    <location>
        <begin position="270"/>
        <end position="286"/>
    </location>
</feature>
<dbReference type="Pfam" id="PF07261">
    <property type="entry name" value="DnaB_2"/>
    <property type="match status" value="1"/>
</dbReference>
<comment type="similarity">
    <text evidence="1">Belongs to the DnaB/DnaD family.</text>
</comment>
<feature type="domain" description="DnaB/C C-terminal" evidence="4">
    <location>
        <begin position="168"/>
        <end position="227"/>
    </location>
</feature>
<evidence type="ECO:0000256" key="1">
    <source>
        <dbReference type="ARBA" id="ARBA00093462"/>
    </source>
</evidence>
<dbReference type="InterPro" id="IPR053162">
    <property type="entry name" value="DnaD"/>
</dbReference>
<dbReference type="OrthoDB" id="1695311at2"/>
<dbReference type="NCBIfam" id="TIGR01446">
    <property type="entry name" value="DnaD_dom"/>
    <property type="match status" value="1"/>
</dbReference>
<dbReference type="InterPro" id="IPR010724">
    <property type="entry name" value="RepA_N"/>
</dbReference>
<evidence type="ECO:0000313" key="5">
    <source>
        <dbReference type="EMBL" id="MSS81258.1"/>
    </source>
</evidence>
<name>A0A6N7VZF1_ACIFE</name>
<reference evidence="5 6" key="1">
    <citation type="submission" date="2019-08" db="EMBL/GenBank/DDBJ databases">
        <title>In-depth cultivation of the pig gut microbiome towards novel bacterial diversity and tailored functional studies.</title>
        <authorList>
            <person name="Wylensek D."/>
            <person name="Hitch T.C.A."/>
            <person name="Clavel T."/>
        </authorList>
    </citation>
    <scope>NUCLEOTIDE SEQUENCE [LARGE SCALE GENOMIC DNA]</scope>
    <source>
        <strain evidence="5 6">WCA-389-WT-5B</strain>
    </source>
</reference>